<evidence type="ECO:0000313" key="2">
    <source>
        <dbReference type="EMBL" id="SCX75442.1"/>
    </source>
</evidence>
<keyword evidence="3" id="KW-1185">Reference proteome</keyword>
<dbReference type="OrthoDB" id="2868687at2"/>
<evidence type="ECO:0000313" key="3">
    <source>
        <dbReference type="Proteomes" id="UP000183104"/>
    </source>
</evidence>
<gene>
    <name evidence="2" type="ORF">SAMN05661077_0240</name>
</gene>
<accession>A0A1G5AC38</accession>
<dbReference type="RefSeq" id="WP_054967038.1">
    <property type="nucleotide sequence ID" value="NZ_FMUN01000001.1"/>
</dbReference>
<dbReference type="AlphaFoldDB" id="A0A1G5AC38"/>
<evidence type="ECO:0000256" key="1">
    <source>
        <dbReference type="SAM" id="SignalP"/>
    </source>
</evidence>
<feature type="signal peptide" evidence="1">
    <location>
        <begin position="1"/>
        <end position="21"/>
    </location>
</feature>
<proteinExistence type="predicted"/>
<protein>
    <submittedName>
        <fullName evidence="2">Uncharacterized protein</fullName>
    </submittedName>
</protein>
<name>A0A1G5AC38_9GAMM</name>
<organism evidence="2 3">
    <name type="scientific">Thiohalorhabdus denitrificans</name>
    <dbReference type="NCBI Taxonomy" id="381306"/>
    <lineage>
        <taxon>Bacteria</taxon>
        <taxon>Pseudomonadati</taxon>
        <taxon>Pseudomonadota</taxon>
        <taxon>Gammaproteobacteria</taxon>
        <taxon>Thiohalorhabdales</taxon>
        <taxon>Thiohalorhabdaceae</taxon>
        <taxon>Thiohalorhabdus</taxon>
    </lineage>
</organism>
<sequence>MRKILLSAVLALAFLAAPAQAMDLELYSGDTFEYAETSEDENFVYADLTFGGEVLLLPFFDGCCNIDILVAVIEPELLSYFSDTIESGENIYTSTLSTGERVYIASLEGVLYTEGQIGVMADRIGEMADRIVYTEELIVETEYMIVDVTRFSQANLLTFVGMLNPLTLLE</sequence>
<dbReference type="Proteomes" id="UP000183104">
    <property type="component" value="Unassembled WGS sequence"/>
</dbReference>
<dbReference type="EMBL" id="FMUN01000001">
    <property type="protein sequence ID" value="SCX75442.1"/>
    <property type="molecule type" value="Genomic_DNA"/>
</dbReference>
<feature type="chain" id="PRO_5010373848" evidence="1">
    <location>
        <begin position="22"/>
        <end position="170"/>
    </location>
</feature>
<reference evidence="3" key="1">
    <citation type="submission" date="2016-10" db="EMBL/GenBank/DDBJ databases">
        <authorList>
            <person name="Varghese N."/>
        </authorList>
    </citation>
    <scope>NUCLEOTIDE SEQUENCE [LARGE SCALE GENOMIC DNA]</scope>
    <source>
        <strain evidence="3">HL 19</strain>
    </source>
</reference>
<keyword evidence="1" id="KW-0732">Signal</keyword>